<accession>A0A8J8P3Y4</accession>
<comment type="caution">
    <text evidence="2">The sequence shown here is derived from an EMBL/GenBank/DDBJ whole genome shotgun (WGS) entry which is preliminary data.</text>
</comment>
<dbReference type="EMBL" id="RRYP01000696">
    <property type="protein sequence ID" value="TNV86986.1"/>
    <property type="molecule type" value="Genomic_DNA"/>
</dbReference>
<feature type="region of interest" description="Disordered" evidence="1">
    <location>
        <begin position="148"/>
        <end position="167"/>
    </location>
</feature>
<feature type="region of interest" description="Disordered" evidence="1">
    <location>
        <begin position="241"/>
        <end position="260"/>
    </location>
</feature>
<organism evidence="2 3">
    <name type="scientific">Halteria grandinella</name>
    <dbReference type="NCBI Taxonomy" id="5974"/>
    <lineage>
        <taxon>Eukaryota</taxon>
        <taxon>Sar</taxon>
        <taxon>Alveolata</taxon>
        <taxon>Ciliophora</taxon>
        <taxon>Intramacronucleata</taxon>
        <taxon>Spirotrichea</taxon>
        <taxon>Stichotrichia</taxon>
        <taxon>Sporadotrichida</taxon>
        <taxon>Halteriidae</taxon>
        <taxon>Halteria</taxon>
    </lineage>
</organism>
<evidence type="ECO:0000313" key="2">
    <source>
        <dbReference type="EMBL" id="TNV86986.1"/>
    </source>
</evidence>
<feature type="compositionally biased region" description="Polar residues" evidence="1">
    <location>
        <begin position="376"/>
        <end position="389"/>
    </location>
</feature>
<feature type="compositionally biased region" description="Polar residues" evidence="1">
    <location>
        <begin position="1"/>
        <end position="13"/>
    </location>
</feature>
<evidence type="ECO:0000313" key="3">
    <source>
        <dbReference type="Proteomes" id="UP000785679"/>
    </source>
</evidence>
<keyword evidence="3" id="KW-1185">Reference proteome</keyword>
<proteinExistence type="predicted"/>
<evidence type="ECO:0000256" key="1">
    <source>
        <dbReference type="SAM" id="MobiDB-lite"/>
    </source>
</evidence>
<name>A0A8J8P3Y4_HALGN</name>
<dbReference type="Proteomes" id="UP000785679">
    <property type="component" value="Unassembled WGS sequence"/>
</dbReference>
<reference evidence="2" key="1">
    <citation type="submission" date="2019-06" db="EMBL/GenBank/DDBJ databases">
        <authorList>
            <person name="Zheng W."/>
        </authorList>
    </citation>
    <scope>NUCLEOTIDE SEQUENCE</scope>
    <source>
        <strain evidence="2">QDHG01</strain>
    </source>
</reference>
<protein>
    <submittedName>
        <fullName evidence="2">Uncharacterized protein</fullName>
    </submittedName>
</protein>
<feature type="region of interest" description="Disordered" evidence="1">
    <location>
        <begin position="1"/>
        <end position="21"/>
    </location>
</feature>
<feature type="region of interest" description="Disordered" evidence="1">
    <location>
        <begin position="376"/>
        <end position="431"/>
    </location>
</feature>
<gene>
    <name evidence="2" type="ORF">FGO68_gene16832</name>
</gene>
<feature type="compositionally biased region" description="Polar residues" evidence="1">
    <location>
        <begin position="420"/>
        <end position="431"/>
    </location>
</feature>
<dbReference type="AlphaFoldDB" id="A0A8J8P3Y4"/>
<sequence>MTQDQTSSCNTEETPLKIREPSQLKPIDLGDQQKVLMYEARHRSPIKSTTIQITVQGSAQGLLKGKGIIVQEDPSKKHQFHHSISEKTKQNPSIIQQDTIPLQEDYYNKNDITTINGDVSNGMVESPMNKPSLRRIIASNPYANLAQPNAGSSINPNGSGGLSGSDSFLQQKRRNNQMQNNNIFRSANLPMMTLSSPQTTTQGNGCGNLADMVTAKKRGTAAYEILGANQETIDLIPHLSAVKHHHQSSSPPQLTPPPQIPLTSQQQSIFNGAFKGGAALPPSSELSNHHVVVSATSPSSQLIATKFIYRVVNKGARQQSNTVGGAQQQVAQNVLPHGMLQQITQGNTGLIGKPHRTSGLQSFKVSDIVQQQQQVLHNSSSPRNFQQNGFIWPPPLSAESNGQQQHKQQQQINKLDSKRSSSQVNKQVLIQ</sequence>